<dbReference type="VEuPathDB" id="FungiDB:I7I53_04538"/>
<reference evidence="1" key="1">
    <citation type="submission" date="2021-01" db="EMBL/GenBank/DDBJ databases">
        <title>Chromosome-level genome assembly of a human fungal pathogen reveals clustering of transcriptionally co-regulated genes.</title>
        <authorList>
            <person name="Voorhies M."/>
            <person name="Cohen S."/>
            <person name="Shea T.P."/>
            <person name="Petrus S."/>
            <person name="Munoz J.F."/>
            <person name="Poplawski S."/>
            <person name="Goldman W.E."/>
            <person name="Michael T."/>
            <person name="Cuomo C.A."/>
            <person name="Sil A."/>
            <person name="Beyhan S."/>
        </authorList>
    </citation>
    <scope>NUCLEOTIDE SEQUENCE</scope>
    <source>
        <strain evidence="1">H88</strain>
    </source>
</reference>
<dbReference type="AlphaFoldDB" id="A0A8A1LSR1"/>
<dbReference type="EMBL" id="CP069106">
    <property type="protein sequence ID" value="QSS56350.1"/>
    <property type="molecule type" value="Genomic_DNA"/>
</dbReference>
<sequence length="68" mass="7823">MMLECPSRTQGSDHPAELNLFNLAWQGRYWTRDKHYESTGNNLLSQLSFMGGVFRGITHEFRSQVAGF</sequence>
<dbReference type="Proteomes" id="UP000663419">
    <property type="component" value="Chromosome 5"/>
</dbReference>
<name>A0A8A1LSR1_AJEC8</name>
<gene>
    <name evidence="1" type="ORF">I7I53_04538</name>
</gene>
<organism evidence="1 2">
    <name type="scientific">Ajellomyces capsulatus (strain H88)</name>
    <name type="common">Darling's disease fungus</name>
    <name type="synonym">Histoplasma capsulatum</name>
    <dbReference type="NCBI Taxonomy" id="544711"/>
    <lineage>
        <taxon>Eukaryota</taxon>
        <taxon>Fungi</taxon>
        <taxon>Dikarya</taxon>
        <taxon>Ascomycota</taxon>
        <taxon>Pezizomycotina</taxon>
        <taxon>Eurotiomycetes</taxon>
        <taxon>Eurotiomycetidae</taxon>
        <taxon>Onygenales</taxon>
        <taxon>Ajellomycetaceae</taxon>
        <taxon>Histoplasma</taxon>
    </lineage>
</organism>
<protein>
    <submittedName>
        <fullName evidence="1">Uncharacterized protein</fullName>
    </submittedName>
</protein>
<evidence type="ECO:0000313" key="2">
    <source>
        <dbReference type="Proteomes" id="UP000663419"/>
    </source>
</evidence>
<proteinExistence type="predicted"/>
<evidence type="ECO:0000313" key="1">
    <source>
        <dbReference type="EMBL" id="QSS56350.1"/>
    </source>
</evidence>
<accession>A0A8A1LSR1</accession>